<name>A0A1H5RSZ4_9RHOO</name>
<dbReference type="OrthoDB" id="9178860at2"/>
<keyword evidence="2" id="KW-1185">Reference proteome</keyword>
<dbReference type="Proteomes" id="UP000185739">
    <property type="component" value="Chromosome"/>
</dbReference>
<accession>A0A1H5RSZ4</accession>
<dbReference type="RefSeq" id="WP_075148555.1">
    <property type="nucleotide sequence ID" value="NZ_CP018839.1"/>
</dbReference>
<reference evidence="1 2" key="1">
    <citation type="submission" date="2016-12" db="EMBL/GenBank/DDBJ databases">
        <title>Complete genome sequence of Thauera chlorobenzoica, a Betaproteobacterium degrading haloaromatics anaerobically to CO2 and halides.</title>
        <authorList>
            <person name="Goris T."/>
            <person name="Mergelsberg M."/>
            <person name="Boll M."/>
        </authorList>
    </citation>
    <scope>NUCLEOTIDE SEQUENCE [LARGE SCALE GENOMIC DNA]</scope>
    <source>
        <strain evidence="1 2">3CB1</strain>
    </source>
</reference>
<dbReference type="KEGG" id="tcl:Tchl_2310"/>
<evidence type="ECO:0000313" key="1">
    <source>
        <dbReference type="EMBL" id="APR05150.1"/>
    </source>
</evidence>
<dbReference type="STRING" id="96773.Tchl_2310"/>
<evidence type="ECO:0000313" key="2">
    <source>
        <dbReference type="Proteomes" id="UP000185739"/>
    </source>
</evidence>
<organism evidence="1 2">
    <name type="scientific">Thauera chlorobenzoica</name>
    <dbReference type="NCBI Taxonomy" id="96773"/>
    <lineage>
        <taxon>Bacteria</taxon>
        <taxon>Pseudomonadati</taxon>
        <taxon>Pseudomonadota</taxon>
        <taxon>Betaproteobacteria</taxon>
        <taxon>Rhodocyclales</taxon>
        <taxon>Zoogloeaceae</taxon>
        <taxon>Thauera</taxon>
    </lineage>
</organism>
<sequence>MSLSWRDHLLAELAPHALRLRRLKPRWRGGRQLAEASLSCPADGTGTGDPQWTPVLATLGTALADRSWDGARATVVLSNHFVHYLTIPWDEQLVTAEEQLAMVRHAFAQAYGSAADGWSLRWNTAPLPAPCLASAIDSALLEALRAVFGSAAIPLASIQPQLMATFNAHREALPDKDDYWFLDQESGRLCLVRVHADAPHALYSQRVGDDWLAELPAVLERGRLLGGADSAPGRVYLHQTIACEVAAEPAPGWSLHPLGAARTATY</sequence>
<dbReference type="AlphaFoldDB" id="A0A1H5RSZ4"/>
<gene>
    <name evidence="1" type="ORF">Tchl_2310</name>
</gene>
<dbReference type="EMBL" id="CP018839">
    <property type="protein sequence ID" value="APR05150.1"/>
    <property type="molecule type" value="Genomic_DNA"/>
</dbReference>
<proteinExistence type="predicted"/>
<protein>
    <submittedName>
        <fullName evidence="1">Uncharacterized protein</fullName>
    </submittedName>
</protein>